<dbReference type="AlphaFoldDB" id="A0A1V3BY52"/>
<keyword evidence="4" id="KW-1185">Reference proteome</keyword>
<proteinExistence type="predicted"/>
<feature type="region of interest" description="Disordered" evidence="1">
    <location>
        <begin position="99"/>
        <end position="129"/>
    </location>
</feature>
<dbReference type="OrthoDB" id="9763230at2"/>
<evidence type="ECO:0000313" key="4">
    <source>
        <dbReference type="Proteomes" id="UP000189004"/>
    </source>
</evidence>
<evidence type="ECO:0000259" key="2">
    <source>
        <dbReference type="Pfam" id="PF19289"/>
    </source>
</evidence>
<protein>
    <recommendedName>
        <fullName evidence="2">Metalloprotease TldD/E C-terminal domain-containing protein</fullName>
    </recommendedName>
</protein>
<dbReference type="GO" id="GO:0008237">
    <property type="term" value="F:metallopeptidase activity"/>
    <property type="evidence" value="ECO:0007669"/>
    <property type="project" value="InterPro"/>
</dbReference>
<gene>
    <name evidence="3" type="ORF">NOSIN_05635</name>
</gene>
<dbReference type="InterPro" id="IPR035068">
    <property type="entry name" value="TldD/PmbA_N"/>
</dbReference>
<dbReference type="GO" id="GO:0006508">
    <property type="term" value="P:proteolysis"/>
    <property type="evidence" value="ECO:0007669"/>
    <property type="project" value="InterPro"/>
</dbReference>
<organism evidence="3 4">
    <name type="scientific">Nocardiopsis sinuspersici</name>
    <dbReference type="NCBI Taxonomy" id="501010"/>
    <lineage>
        <taxon>Bacteria</taxon>
        <taxon>Bacillati</taxon>
        <taxon>Actinomycetota</taxon>
        <taxon>Actinomycetes</taxon>
        <taxon>Streptosporangiales</taxon>
        <taxon>Nocardiopsidaceae</taxon>
        <taxon>Nocardiopsis</taxon>
    </lineage>
</organism>
<dbReference type="RefSeq" id="WP_077689725.1">
    <property type="nucleotide sequence ID" value="NZ_MCOK01000001.1"/>
</dbReference>
<comment type="caution">
    <text evidence="3">The sequence shown here is derived from an EMBL/GenBank/DDBJ whole genome shotgun (WGS) entry which is preliminary data.</text>
</comment>
<dbReference type="Pfam" id="PF19289">
    <property type="entry name" value="PmbA_TldD_3rd"/>
    <property type="match status" value="1"/>
</dbReference>
<dbReference type="PANTHER" id="PTHR43666:SF1">
    <property type="entry name" value="CONSERVED PROTEIN"/>
    <property type="match status" value="1"/>
</dbReference>
<dbReference type="PANTHER" id="PTHR43666">
    <property type="entry name" value="TLDD PROTEIN"/>
    <property type="match status" value="1"/>
</dbReference>
<dbReference type="Proteomes" id="UP000189004">
    <property type="component" value="Unassembled WGS sequence"/>
</dbReference>
<dbReference type="EMBL" id="MCOK01000001">
    <property type="protein sequence ID" value="OOC53353.1"/>
    <property type="molecule type" value="Genomic_DNA"/>
</dbReference>
<dbReference type="InterPro" id="IPR045569">
    <property type="entry name" value="Metalloprtase-TldD/E_C"/>
</dbReference>
<evidence type="ECO:0000256" key="1">
    <source>
        <dbReference type="SAM" id="MobiDB-lite"/>
    </source>
</evidence>
<dbReference type="STRING" id="501010.NOSIN_05635"/>
<dbReference type="SUPFAM" id="SSF111283">
    <property type="entry name" value="Putative modulator of DNA gyrase, PmbA/TldD"/>
    <property type="match status" value="1"/>
</dbReference>
<evidence type="ECO:0000313" key="3">
    <source>
        <dbReference type="EMBL" id="OOC53353.1"/>
    </source>
</evidence>
<dbReference type="InterPro" id="IPR036059">
    <property type="entry name" value="TldD/PmbA_sf"/>
</dbReference>
<name>A0A1V3BY52_9ACTN</name>
<dbReference type="Gene3D" id="3.30.2290.10">
    <property type="entry name" value="PmbA/TldD superfamily"/>
    <property type="match status" value="1"/>
</dbReference>
<feature type="domain" description="Metalloprotease TldD/E C-terminal" evidence="2">
    <location>
        <begin position="232"/>
        <end position="464"/>
    </location>
</feature>
<reference evidence="4" key="1">
    <citation type="submission" date="2016-08" db="EMBL/GenBank/DDBJ databases">
        <authorList>
            <person name="Tokovenko B."/>
            <person name="Kalinowski J."/>
        </authorList>
    </citation>
    <scope>NUCLEOTIDE SEQUENCE [LARGE SCALE GENOMIC DNA]</scope>
    <source>
        <strain evidence="4">UTMC102</strain>
    </source>
</reference>
<sequence>MADRTPQETAERVLADCRADACVVIVEQGGGTHLRWAANTVTASGSADVGRTTVIALRNTREGTSAGVVSHSGVHGVDTSRIAEEAWRSCSGNPVVADAPALPGPGEVPVGSAAEWRSPAPAPPEDPLGNVPEELRSAFARARAEGRLLHGYAERHVRTTYLASSTGVRLRHTRPTALLDLTMRGVEDPATSWAGDSATTAPDTPFPEGWVTAMDDRLRARPRRTRRSACPPGRYEVILSPSCVADLMLHLYRELDADDALHGRTVFGRPGGGTRLGERLTSQPLALSSDPALPGMGAVPFVVARGADGAASVFDSGLSLGATDWIADGVLNTLVHDRRSALRAGVPVSPRIDNLRLEGPADAPSLADMVASTRRGLLVTSLWYLRQVDAASLRLTGLTRDGVYLVEDGEVTGTVGNSRFDESPVGLLERVTEVGRSTRTLPREWGDCTVRTAMPPLRVADFALSAATTSV</sequence>
<accession>A0A1V3BY52</accession>